<keyword evidence="5 9" id="KW-0732">Signal</keyword>
<comment type="similarity">
    <text evidence="8">Belongs to the TonB-dependent receptor family.</text>
</comment>
<dbReference type="Gene3D" id="2.170.130.10">
    <property type="entry name" value="TonB-dependent receptor, plug domain"/>
    <property type="match status" value="1"/>
</dbReference>
<evidence type="ECO:0000256" key="1">
    <source>
        <dbReference type="ARBA" id="ARBA00004571"/>
    </source>
</evidence>
<dbReference type="Gene3D" id="2.40.170.20">
    <property type="entry name" value="TonB-dependent receptor, beta-barrel domain"/>
    <property type="match status" value="1"/>
</dbReference>
<keyword evidence="3 8" id="KW-1134">Transmembrane beta strand</keyword>
<keyword evidence="11" id="KW-0675">Receptor</keyword>
<evidence type="ECO:0000256" key="5">
    <source>
        <dbReference type="ARBA" id="ARBA00022729"/>
    </source>
</evidence>
<dbReference type="PROSITE" id="PS52016">
    <property type="entry name" value="TONB_DEPENDENT_REC_3"/>
    <property type="match status" value="1"/>
</dbReference>
<dbReference type="InterPro" id="IPR012910">
    <property type="entry name" value="Plug_dom"/>
</dbReference>
<comment type="caution">
    <text evidence="11">The sequence shown here is derived from an EMBL/GenBank/DDBJ whole genome shotgun (WGS) entry which is preliminary data.</text>
</comment>
<sequence length="788" mass="87791">MRIQRVVILMFALLTAVQGFSQNGKVNLKGVIVAENGQPAEGVSVALKGTKYSALTNEKGEYEFNAEPGDYTLVATSVGFKSKQTKIKLDQSPKIIPTITIQEDMAALEEVQVTGKSKVERVREQPFNIAAIDLKKTYNSSADLNQVLSTTTGVRVRETGGMGSDFKFSLNGFSGNQVKFFMDGIPIDSYGSSFTLNNIPVNMAERIEVYKGVVPVELGSDALGGAVNIITNQSVKRYVDASYSFGSFNTHRAAVNTRFTSKKGFVTNINAFGNYTDNSYKVTATTSNPDGTFNPEREYKHFHDGYKSGAIIAEFGVKGKKYADYLLIGMMASANKKEIQTGSTMQRVIGLAFNDSKAFVPSLKFKKDSLFTKNLSVNLIASYNVVQSRSVDTSSYRYSWDGSRTWSKVSNAGGELNDEKTIYVYDDNSFQANTNFKYDLNEQQYFAFNYSVNTLKRKEDDEVRTITKPGSPVVNKNILGLSYNLAAFDRKLSVIAFGKKYFLNTSMNVLEYVNGKNVYTPIKSSFDDIGYGTALAYFLTSDIQLKTSFEHAYRLPTGDEMLGDGLNLRPAPTLKPESSDNFNAGIAYKKGLENHSFGIQGNFIYRDAKDFIRIQTQGFQSIYENEYSVRVTGFDASLHYAFKNWLSVEVNATQQKTIDTNKFDPPGSNIPNYDNGSQLANVPIFYANASVSLNFRKIRTTDDNLMINLFTNYVDEYYLVSTRNGAPSTRNTIPSQLTQNIAASYAFQNGKYNIGLECNNIADTKVYDYFKVQKPGRAFAVKLRYFLN</sequence>
<dbReference type="Pfam" id="PF13715">
    <property type="entry name" value="CarbopepD_reg_2"/>
    <property type="match status" value="1"/>
</dbReference>
<comment type="subcellular location">
    <subcellularLocation>
        <location evidence="1 8">Cell outer membrane</location>
        <topology evidence="1 8">Multi-pass membrane protein</topology>
    </subcellularLocation>
</comment>
<keyword evidence="7 8" id="KW-0998">Cell outer membrane</keyword>
<gene>
    <name evidence="11" type="ORF">GCM10022423_36920</name>
</gene>
<dbReference type="InterPro" id="IPR008969">
    <property type="entry name" value="CarboxyPept-like_regulatory"/>
</dbReference>
<dbReference type="PANTHER" id="PTHR30069:SF29">
    <property type="entry name" value="HEMOGLOBIN AND HEMOGLOBIN-HAPTOGLOBIN-BINDING PROTEIN 1-RELATED"/>
    <property type="match status" value="1"/>
</dbReference>
<evidence type="ECO:0000313" key="12">
    <source>
        <dbReference type="Proteomes" id="UP001500748"/>
    </source>
</evidence>
<proteinExistence type="inferred from homology"/>
<evidence type="ECO:0000256" key="8">
    <source>
        <dbReference type="PROSITE-ProRule" id="PRU01360"/>
    </source>
</evidence>
<keyword evidence="12" id="KW-1185">Reference proteome</keyword>
<evidence type="ECO:0000256" key="6">
    <source>
        <dbReference type="ARBA" id="ARBA00023136"/>
    </source>
</evidence>
<dbReference type="SUPFAM" id="SSF49464">
    <property type="entry name" value="Carboxypeptidase regulatory domain-like"/>
    <property type="match status" value="1"/>
</dbReference>
<dbReference type="EMBL" id="BAABDU010000006">
    <property type="protein sequence ID" value="GAA3777899.1"/>
    <property type="molecule type" value="Genomic_DNA"/>
</dbReference>
<feature type="domain" description="TonB-dependent receptor plug" evidence="10">
    <location>
        <begin position="123"/>
        <end position="226"/>
    </location>
</feature>
<dbReference type="Gene3D" id="2.60.40.1120">
    <property type="entry name" value="Carboxypeptidase-like, regulatory domain"/>
    <property type="match status" value="1"/>
</dbReference>
<reference evidence="12" key="1">
    <citation type="journal article" date="2019" name="Int. J. Syst. Evol. Microbiol.">
        <title>The Global Catalogue of Microorganisms (GCM) 10K type strain sequencing project: providing services to taxonomists for standard genome sequencing and annotation.</title>
        <authorList>
            <consortium name="The Broad Institute Genomics Platform"/>
            <consortium name="The Broad Institute Genome Sequencing Center for Infectious Disease"/>
            <person name="Wu L."/>
            <person name="Ma J."/>
        </authorList>
    </citation>
    <scope>NUCLEOTIDE SEQUENCE [LARGE SCALE GENOMIC DNA]</scope>
    <source>
        <strain evidence="12">JCM 17337</strain>
    </source>
</reference>
<protein>
    <submittedName>
        <fullName evidence="11">TonB-dependent receptor</fullName>
    </submittedName>
</protein>
<keyword evidence="6 8" id="KW-0472">Membrane</keyword>
<dbReference type="Pfam" id="PF07715">
    <property type="entry name" value="Plug"/>
    <property type="match status" value="1"/>
</dbReference>
<keyword evidence="4 8" id="KW-0812">Transmembrane</keyword>
<evidence type="ECO:0000256" key="9">
    <source>
        <dbReference type="SAM" id="SignalP"/>
    </source>
</evidence>
<evidence type="ECO:0000259" key="10">
    <source>
        <dbReference type="Pfam" id="PF07715"/>
    </source>
</evidence>
<evidence type="ECO:0000256" key="3">
    <source>
        <dbReference type="ARBA" id="ARBA00022452"/>
    </source>
</evidence>
<feature type="signal peptide" evidence="9">
    <location>
        <begin position="1"/>
        <end position="21"/>
    </location>
</feature>
<name>A0ABP7H292_9FLAO</name>
<dbReference type="InterPro" id="IPR037066">
    <property type="entry name" value="Plug_dom_sf"/>
</dbReference>
<accession>A0ABP7H292</accession>
<dbReference type="PANTHER" id="PTHR30069">
    <property type="entry name" value="TONB-DEPENDENT OUTER MEMBRANE RECEPTOR"/>
    <property type="match status" value="1"/>
</dbReference>
<evidence type="ECO:0000256" key="7">
    <source>
        <dbReference type="ARBA" id="ARBA00023237"/>
    </source>
</evidence>
<dbReference type="InterPro" id="IPR036942">
    <property type="entry name" value="Beta-barrel_TonB_sf"/>
</dbReference>
<dbReference type="Proteomes" id="UP001500748">
    <property type="component" value="Unassembled WGS sequence"/>
</dbReference>
<dbReference type="SUPFAM" id="SSF56935">
    <property type="entry name" value="Porins"/>
    <property type="match status" value="1"/>
</dbReference>
<organism evidence="11 12">
    <name type="scientific">Flavobacterium ginsengiterrae</name>
    <dbReference type="NCBI Taxonomy" id="871695"/>
    <lineage>
        <taxon>Bacteria</taxon>
        <taxon>Pseudomonadati</taxon>
        <taxon>Bacteroidota</taxon>
        <taxon>Flavobacteriia</taxon>
        <taxon>Flavobacteriales</taxon>
        <taxon>Flavobacteriaceae</taxon>
        <taxon>Flavobacterium</taxon>
    </lineage>
</organism>
<dbReference type="InterPro" id="IPR039426">
    <property type="entry name" value="TonB-dep_rcpt-like"/>
</dbReference>
<evidence type="ECO:0000256" key="2">
    <source>
        <dbReference type="ARBA" id="ARBA00022448"/>
    </source>
</evidence>
<feature type="chain" id="PRO_5046577944" evidence="9">
    <location>
        <begin position="22"/>
        <end position="788"/>
    </location>
</feature>
<evidence type="ECO:0000256" key="4">
    <source>
        <dbReference type="ARBA" id="ARBA00022692"/>
    </source>
</evidence>
<keyword evidence="2 8" id="KW-0813">Transport</keyword>
<dbReference type="RefSeq" id="WP_345146135.1">
    <property type="nucleotide sequence ID" value="NZ_BAABDU010000006.1"/>
</dbReference>
<evidence type="ECO:0000313" key="11">
    <source>
        <dbReference type="EMBL" id="GAA3777899.1"/>
    </source>
</evidence>